<evidence type="ECO:0000313" key="17">
    <source>
        <dbReference type="EMBL" id="AOV09241.1"/>
    </source>
</evidence>
<dbReference type="GO" id="GO:0008360">
    <property type="term" value="P:regulation of cell shape"/>
    <property type="evidence" value="ECO:0007669"/>
    <property type="project" value="UniProtKB-KW"/>
</dbReference>
<dbReference type="GO" id="GO:0009252">
    <property type="term" value="P:peptidoglycan biosynthetic process"/>
    <property type="evidence" value="ECO:0007669"/>
    <property type="project" value="UniProtKB-UniRule"/>
</dbReference>
<evidence type="ECO:0000256" key="11">
    <source>
        <dbReference type="ARBA" id="ARBA00023316"/>
    </source>
</evidence>
<keyword evidence="4 12" id="KW-0436">Ligase</keyword>
<keyword evidence="8 12" id="KW-0133">Cell shape</keyword>
<feature type="binding site" evidence="12">
    <location>
        <position position="200"/>
    </location>
    <ligand>
        <name>UDP-N-acetyl-alpha-D-muramoyl-L-alanyl-D-glutamate</name>
        <dbReference type="ChEBI" id="CHEBI:83900"/>
    </ligand>
</feature>
<dbReference type="Pfam" id="PF02875">
    <property type="entry name" value="Mur_ligase_C"/>
    <property type="match status" value="1"/>
</dbReference>
<dbReference type="SUPFAM" id="SSF53244">
    <property type="entry name" value="MurD-like peptide ligases, peptide-binding domain"/>
    <property type="match status" value="1"/>
</dbReference>
<evidence type="ECO:0000256" key="12">
    <source>
        <dbReference type="HAMAP-Rule" id="MF_00208"/>
    </source>
</evidence>
<evidence type="ECO:0000259" key="16">
    <source>
        <dbReference type="Pfam" id="PF08245"/>
    </source>
</evidence>
<feature type="binding site" evidence="12">
    <location>
        <begin position="407"/>
        <end position="410"/>
    </location>
    <ligand>
        <name>meso-2,6-diaminopimelate</name>
        <dbReference type="ChEBI" id="CHEBI:57791"/>
    </ligand>
</feature>
<keyword evidence="9 12" id="KW-0573">Peptidoglycan synthesis</keyword>
<dbReference type="GO" id="GO:0004326">
    <property type="term" value="F:tetrahydrofolylpolyglutamate synthase activity"/>
    <property type="evidence" value="ECO:0007669"/>
    <property type="project" value="InterPro"/>
</dbReference>
<reference evidence="17 18" key="1">
    <citation type="submission" date="2016-09" db="EMBL/GenBank/DDBJ databases">
        <title>Complete genome sequence of the Lysinibacillus sphaericus LMG 22257, a specie of Bacillus with ureolytic activity that can effectively biodeposit calcium carbonate.</title>
        <authorList>
            <person name="Yan W."/>
        </authorList>
    </citation>
    <scope>NUCLEOTIDE SEQUENCE [LARGE SCALE GENOMIC DNA]</scope>
    <source>
        <strain evidence="17 18">LMG 22257</strain>
    </source>
</reference>
<dbReference type="GO" id="GO:0071555">
    <property type="term" value="P:cell wall organization"/>
    <property type="evidence" value="ECO:0007669"/>
    <property type="project" value="UniProtKB-KW"/>
</dbReference>
<dbReference type="GO" id="GO:0051301">
    <property type="term" value="P:cell division"/>
    <property type="evidence" value="ECO:0007669"/>
    <property type="project" value="UniProtKB-KW"/>
</dbReference>
<keyword evidence="12" id="KW-0460">Magnesium</keyword>
<dbReference type="Gene3D" id="3.40.1390.10">
    <property type="entry name" value="MurE/MurF, N-terminal domain"/>
    <property type="match status" value="1"/>
</dbReference>
<evidence type="ECO:0000256" key="13">
    <source>
        <dbReference type="RuleBase" id="RU004135"/>
    </source>
</evidence>
<dbReference type="PROSITE" id="PS01011">
    <property type="entry name" value="FOLYLPOLYGLU_SYNT_1"/>
    <property type="match status" value="1"/>
</dbReference>
<feature type="binding site" evidence="12">
    <location>
        <begin position="165"/>
        <end position="166"/>
    </location>
    <ligand>
        <name>UDP-N-acetyl-alpha-D-muramoyl-L-alanyl-D-glutamate</name>
        <dbReference type="ChEBI" id="CHEBI:83900"/>
    </ligand>
</feature>
<dbReference type="Gene3D" id="3.40.1190.10">
    <property type="entry name" value="Mur-like, catalytic domain"/>
    <property type="match status" value="1"/>
</dbReference>
<feature type="binding site" evidence="12">
    <location>
        <position position="38"/>
    </location>
    <ligand>
        <name>UDP-N-acetyl-alpha-D-muramoyl-L-alanyl-D-glutamate</name>
        <dbReference type="ChEBI" id="CHEBI:83900"/>
    </ligand>
</feature>
<feature type="domain" description="Mur ligase C-terminal" evidence="15">
    <location>
        <begin position="335"/>
        <end position="461"/>
    </location>
</feature>
<dbReference type="Pfam" id="PF08245">
    <property type="entry name" value="Mur_ligase_M"/>
    <property type="match status" value="1"/>
</dbReference>
<evidence type="ECO:0000256" key="6">
    <source>
        <dbReference type="ARBA" id="ARBA00022741"/>
    </source>
</evidence>
<dbReference type="GO" id="GO:0005737">
    <property type="term" value="C:cytoplasm"/>
    <property type="evidence" value="ECO:0007669"/>
    <property type="project" value="UniProtKB-SubCell"/>
</dbReference>
<dbReference type="Pfam" id="PF01225">
    <property type="entry name" value="Mur_ligase"/>
    <property type="match status" value="1"/>
</dbReference>
<dbReference type="EC" id="6.3.2.13" evidence="12"/>
<feature type="binding site" evidence="12">
    <location>
        <position position="383"/>
    </location>
    <ligand>
        <name>meso-2,6-diaminopimelate</name>
        <dbReference type="ChEBI" id="CHEBI:57791"/>
    </ligand>
</feature>
<comment type="catalytic activity">
    <reaction evidence="12">
        <text>UDP-N-acetyl-alpha-D-muramoyl-L-alanyl-D-glutamate + meso-2,6-diaminopimelate + ATP = UDP-N-acetyl-alpha-D-muramoyl-L-alanyl-gamma-D-glutamyl-meso-2,6-diaminopimelate + ADP + phosphate + H(+)</text>
        <dbReference type="Rhea" id="RHEA:23676"/>
        <dbReference type="ChEBI" id="CHEBI:15378"/>
        <dbReference type="ChEBI" id="CHEBI:30616"/>
        <dbReference type="ChEBI" id="CHEBI:43474"/>
        <dbReference type="ChEBI" id="CHEBI:57791"/>
        <dbReference type="ChEBI" id="CHEBI:83900"/>
        <dbReference type="ChEBI" id="CHEBI:83905"/>
        <dbReference type="ChEBI" id="CHEBI:456216"/>
        <dbReference type="EC" id="6.3.2.13"/>
    </reaction>
</comment>
<comment type="similarity">
    <text evidence="2 12">Belongs to the MurCDEF family. MurE subfamily.</text>
</comment>
<dbReference type="GO" id="GO:0005524">
    <property type="term" value="F:ATP binding"/>
    <property type="evidence" value="ECO:0007669"/>
    <property type="project" value="UniProtKB-UniRule"/>
</dbReference>
<dbReference type="HAMAP" id="MF_00208">
    <property type="entry name" value="MurE"/>
    <property type="match status" value="1"/>
</dbReference>
<dbReference type="Gene3D" id="3.90.190.20">
    <property type="entry name" value="Mur ligase, C-terminal domain"/>
    <property type="match status" value="1"/>
</dbReference>
<dbReference type="Proteomes" id="UP000185746">
    <property type="component" value="Chromosome"/>
</dbReference>
<keyword evidence="18" id="KW-1185">Reference proteome</keyword>
<keyword evidence="5 12" id="KW-0132">Cell division</keyword>
<evidence type="ECO:0000256" key="8">
    <source>
        <dbReference type="ARBA" id="ARBA00022960"/>
    </source>
</evidence>
<comment type="subcellular location">
    <subcellularLocation>
        <location evidence="12 13">Cytoplasm</location>
    </subcellularLocation>
</comment>
<keyword evidence="11 12" id="KW-0961">Cell wall biogenesis/degradation</keyword>
<dbReference type="InterPro" id="IPR036615">
    <property type="entry name" value="Mur_ligase_C_dom_sf"/>
</dbReference>
<dbReference type="InterPro" id="IPR035911">
    <property type="entry name" value="MurE/MurF_N"/>
</dbReference>
<evidence type="ECO:0000256" key="10">
    <source>
        <dbReference type="ARBA" id="ARBA00023306"/>
    </source>
</evidence>
<dbReference type="InterPro" id="IPR013221">
    <property type="entry name" value="Mur_ligase_cen"/>
</dbReference>
<evidence type="ECO:0000313" key="18">
    <source>
        <dbReference type="Proteomes" id="UP000185746"/>
    </source>
</evidence>
<proteinExistence type="inferred from homology"/>
<evidence type="ECO:0000259" key="15">
    <source>
        <dbReference type="Pfam" id="PF02875"/>
    </source>
</evidence>
<feature type="modified residue" description="N6-carboxylysine" evidence="12">
    <location>
        <position position="232"/>
    </location>
</feature>
<dbReference type="KEGG" id="surl:BI350_13050"/>
<feature type="binding site" evidence="12">
    <location>
        <begin position="120"/>
        <end position="126"/>
    </location>
    <ligand>
        <name>ATP</name>
        <dbReference type="ChEBI" id="CHEBI:30616"/>
    </ligand>
</feature>
<comment type="function">
    <text evidence="12">Catalyzes the addition of meso-diaminopimelic acid to the nucleotide precursor UDP-N-acetylmuramoyl-L-alanyl-D-glutamate (UMAG) in the biosynthesis of bacterial cell-wall peptidoglycan.</text>
</comment>
<dbReference type="GO" id="GO:0000287">
    <property type="term" value="F:magnesium ion binding"/>
    <property type="evidence" value="ECO:0007669"/>
    <property type="project" value="UniProtKB-UniRule"/>
</dbReference>
<dbReference type="InterPro" id="IPR004101">
    <property type="entry name" value="Mur_ligase_C"/>
</dbReference>
<dbReference type="NCBIfam" id="NF001126">
    <property type="entry name" value="PRK00139.1-4"/>
    <property type="match status" value="1"/>
</dbReference>
<comment type="cofactor">
    <cofactor evidence="12">
        <name>Mg(2+)</name>
        <dbReference type="ChEBI" id="CHEBI:18420"/>
    </cofactor>
</comment>
<dbReference type="InterPro" id="IPR018109">
    <property type="entry name" value="Folylpolyglutamate_synth_CS"/>
</dbReference>
<dbReference type="InterPro" id="IPR036565">
    <property type="entry name" value="Mur-like_cat_sf"/>
</dbReference>
<comment type="pathway">
    <text evidence="1 12 13">Cell wall biogenesis; peptidoglycan biosynthesis.</text>
</comment>
<dbReference type="UniPathway" id="UPA00219"/>
<dbReference type="PANTHER" id="PTHR23135:SF4">
    <property type="entry name" value="UDP-N-ACETYLMURAMOYL-L-ALANYL-D-GLUTAMATE--2,6-DIAMINOPIMELATE LIGASE MURE HOMOLOG, CHLOROPLASTIC"/>
    <property type="match status" value="1"/>
</dbReference>
<feature type="binding site" evidence="12">
    <location>
        <position position="192"/>
    </location>
    <ligand>
        <name>UDP-N-acetyl-alpha-D-muramoyl-L-alanyl-D-glutamate</name>
        <dbReference type="ChEBI" id="CHEBI:83900"/>
    </ligand>
</feature>
<evidence type="ECO:0000256" key="1">
    <source>
        <dbReference type="ARBA" id="ARBA00004752"/>
    </source>
</evidence>
<evidence type="ECO:0000256" key="9">
    <source>
        <dbReference type="ARBA" id="ARBA00022984"/>
    </source>
</evidence>
<accession>A0A1D8JKJ8</accession>
<organism evidence="17 18">
    <name type="scientific">Sporosarcina ureilytica</name>
    <dbReference type="NCBI Taxonomy" id="298596"/>
    <lineage>
        <taxon>Bacteria</taxon>
        <taxon>Bacillati</taxon>
        <taxon>Bacillota</taxon>
        <taxon>Bacilli</taxon>
        <taxon>Bacillales</taxon>
        <taxon>Caryophanaceae</taxon>
        <taxon>Sporosarcina</taxon>
    </lineage>
</organism>
<dbReference type="GO" id="GO:0008765">
    <property type="term" value="F:UDP-N-acetylmuramoylalanyl-D-glutamate-2,6-diaminopimelate ligase activity"/>
    <property type="evidence" value="ECO:0007669"/>
    <property type="project" value="UniProtKB-UniRule"/>
</dbReference>
<evidence type="ECO:0000256" key="5">
    <source>
        <dbReference type="ARBA" id="ARBA00022618"/>
    </source>
</evidence>
<keyword evidence="7 12" id="KW-0067">ATP-binding</keyword>
<sequence length="489" mass="53283">MFGKGSRVLLLQELLKDWPCTFTGAKYSVPVVGVTENSKAVKPGFLFIARKGEKVDGISYIEEAIRLGAAAIVLDRPLSIDISCDTPLIIVPDCRKFLSHASARLSGNPSERLTIIAVTGTNGKTTVSRFIGQLLSGLGVRAAVIGTLGVFIDGVRATYDIPSMTTLPAEYLHPLLRDCEEKGITHIVMEASSLGLSTNRLEDCEIDIGILLNVGADHYDEHGSKEAYIQAKQKLVHMAKHLVVNRDDDACIDMIKNATKPITFFGTGETADIRLINENGAYQVKISSYDYELTLPVFEMFNQMNALAAISALHILSFPLKDILTNTRLLSLPEGRMQRIERNGVTVIIDYAHTPDALKIVLQSLAKECRERIITVFGCGGNRDKGKRKEMGEIAAFYSSTVLVTSDNPRNENPLAIIQDITAGFVSESPNVQVEIDRAKAIQRAIANASAGDIVLIAGKGHEKTQHIGEEILPFSDVEIAEQALLANI</sequence>
<feature type="short sequence motif" description="Meso-diaminopimelate recognition motif" evidence="12">
    <location>
        <begin position="407"/>
        <end position="410"/>
    </location>
</feature>
<evidence type="ECO:0000259" key="14">
    <source>
        <dbReference type="Pfam" id="PF01225"/>
    </source>
</evidence>
<feature type="domain" description="Mur ligase central" evidence="16">
    <location>
        <begin position="118"/>
        <end position="312"/>
    </location>
</feature>
<dbReference type="InterPro" id="IPR000713">
    <property type="entry name" value="Mur_ligase_N"/>
</dbReference>
<protein>
    <recommendedName>
        <fullName evidence="12">UDP-N-acetylmuramoyl-L-alanyl-D-glutamate--2,6-diaminopimelate ligase</fullName>
        <ecNumber evidence="12">6.3.2.13</ecNumber>
    </recommendedName>
    <alternativeName>
        <fullName evidence="12">Meso-A2pm-adding enzyme</fullName>
    </alternativeName>
    <alternativeName>
        <fullName evidence="12">Meso-diaminopimelate-adding enzyme</fullName>
    </alternativeName>
    <alternativeName>
        <fullName evidence="12">UDP-MurNAc-L-Ala-D-Glu:meso-diaminopimelate ligase</fullName>
    </alternativeName>
    <alternativeName>
        <fullName evidence="12">UDP-MurNAc-tripeptide synthetase</fullName>
    </alternativeName>
    <alternativeName>
        <fullName evidence="12">UDP-N-acetylmuramyl-tripeptide synthetase</fullName>
    </alternativeName>
</protein>
<feature type="binding site" evidence="12">
    <location>
        <position position="459"/>
    </location>
    <ligand>
        <name>meso-2,6-diaminopimelate</name>
        <dbReference type="ChEBI" id="CHEBI:57791"/>
    </ligand>
</feature>
<dbReference type="InterPro" id="IPR005761">
    <property type="entry name" value="UDP-N-AcMur-Glu-dNH2Pim_ligase"/>
</dbReference>
<evidence type="ECO:0000256" key="3">
    <source>
        <dbReference type="ARBA" id="ARBA00022490"/>
    </source>
</evidence>
<dbReference type="SUPFAM" id="SSF63418">
    <property type="entry name" value="MurE/MurF N-terminal domain"/>
    <property type="match status" value="1"/>
</dbReference>
<evidence type="ECO:0000256" key="4">
    <source>
        <dbReference type="ARBA" id="ARBA00022598"/>
    </source>
</evidence>
<comment type="caution">
    <text evidence="12">Lacks conserved residue(s) required for the propagation of feature annotation.</text>
</comment>
<feature type="binding site" evidence="12">
    <location>
        <position position="463"/>
    </location>
    <ligand>
        <name>meso-2,6-diaminopimelate</name>
        <dbReference type="ChEBI" id="CHEBI:57791"/>
    </ligand>
</feature>
<keyword evidence="3 12" id="KW-0963">Cytoplasm</keyword>
<evidence type="ECO:0000256" key="7">
    <source>
        <dbReference type="ARBA" id="ARBA00022840"/>
    </source>
</evidence>
<dbReference type="EMBL" id="CP017560">
    <property type="protein sequence ID" value="AOV09241.1"/>
    <property type="molecule type" value="Genomic_DNA"/>
</dbReference>
<comment type="PTM">
    <text evidence="12">Carboxylation is probably crucial for Mg(2+) binding and, consequently, for the gamma-phosphate positioning of ATP.</text>
</comment>
<keyword evidence="10 12" id="KW-0131">Cell cycle</keyword>
<evidence type="ECO:0000256" key="2">
    <source>
        <dbReference type="ARBA" id="ARBA00005898"/>
    </source>
</evidence>
<dbReference type="NCBIfam" id="TIGR01085">
    <property type="entry name" value="murE"/>
    <property type="match status" value="1"/>
</dbReference>
<gene>
    <name evidence="12" type="primary">murE</name>
    <name evidence="17" type="ORF">BI350_13050</name>
</gene>
<dbReference type="SUPFAM" id="SSF53623">
    <property type="entry name" value="MurD-like peptide ligases, catalytic domain"/>
    <property type="match status" value="1"/>
</dbReference>
<keyword evidence="6 12" id="KW-0547">Nucleotide-binding</keyword>
<dbReference type="PANTHER" id="PTHR23135">
    <property type="entry name" value="MUR LIGASE FAMILY MEMBER"/>
    <property type="match status" value="1"/>
</dbReference>
<dbReference type="AlphaFoldDB" id="A0A1D8JKJ8"/>
<feature type="domain" description="Mur ligase N-terminal catalytic" evidence="14">
    <location>
        <begin position="32"/>
        <end position="84"/>
    </location>
</feature>
<name>A0A1D8JKJ8_9BACL</name>